<organism evidence="3 4">
    <name type="scientific">Gimesia chilikensis</name>
    <dbReference type="NCBI Taxonomy" id="2605989"/>
    <lineage>
        <taxon>Bacteria</taxon>
        <taxon>Pseudomonadati</taxon>
        <taxon>Planctomycetota</taxon>
        <taxon>Planctomycetia</taxon>
        <taxon>Planctomycetales</taxon>
        <taxon>Planctomycetaceae</taxon>
        <taxon>Gimesia</taxon>
    </lineage>
</organism>
<evidence type="ECO:0000256" key="1">
    <source>
        <dbReference type="SAM" id="SignalP"/>
    </source>
</evidence>
<sequence length="114" mass="11899" precursor="true">MYRLLTCVALALAVYSTSSLWAADDTVSANTIKTTITLQVLTCEGCAKNIAAELSEVPGVGGVKTDVKSKTATVTPKVNAILSPLQLWEAVEKAGKTPVKLTGPSGTFTSKPKM</sequence>
<dbReference type="Pfam" id="PF00403">
    <property type="entry name" value="HMA"/>
    <property type="match status" value="1"/>
</dbReference>
<dbReference type="Proteomes" id="UP000320421">
    <property type="component" value="Chromosome"/>
</dbReference>
<feature type="domain" description="HMA" evidence="2">
    <location>
        <begin position="32"/>
        <end position="99"/>
    </location>
</feature>
<dbReference type="InterPro" id="IPR006121">
    <property type="entry name" value="HMA_dom"/>
</dbReference>
<dbReference type="SUPFAM" id="SSF55008">
    <property type="entry name" value="HMA, heavy metal-associated domain"/>
    <property type="match status" value="1"/>
</dbReference>
<gene>
    <name evidence="3" type="ORF">HG66A1_52890</name>
</gene>
<evidence type="ECO:0000313" key="4">
    <source>
        <dbReference type="Proteomes" id="UP000320421"/>
    </source>
</evidence>
<dbReference type="Gene3D" id="3.30.70.100">
    <property type="match status" value="1"/>
</dbReference>
<name>A0A517PVS7_9PLAN</name>
<keyword evidence="1" id="KW-0732">Signal</keyword>
<dbReference type="GO" id="GO:0046872">
    <property type="term" value="F:metal ion binding"/>
    <property type="evidence" value="ECO:0007669"/>
    <property type="project" value="InterPro"/>
</dbReference>
<dbReference type="AlphaFoldDB" id="A0A517PVS7"/>
<feature type="signal peptide" evidence="1">
    <location>
        <begin position="1"/>
        <end position="22"/>
    </location>
</feature>
<proteinExistence type="predicted"/>
<protein>
    <submittedName>
        <fullName evidence="3">Heavy-metal-associated domain protein</fullName>
    </submittedName>
</protein>
<feature type="chain" id="PRO_5022026806" evidence="1">
    <location>
        <begin position="23"/>
        <end position="114"/>
    </location>
</feature>
<dbReference type="OrthoDB" id="279025at2"/>
<dbReference type="PROSITE" id="PS50846">
    <property type="entry name" value="HMA_2"/>
    <property type="match status" value="1"/>
</dbReference>
<reference evidence="3 4" key="1">
    <citation type="submission" date="2019-02" db="EMBL/GenBank/DDBJ databases">
        <title>Deep-cultivation of Planctomycetes and their phenomic and genomic characterization uncovers novel biology.</title>
        <authorList>
            <person name="Wiegand S."/>
            <person name="Jogler M."/>
            <person name="Boedeker C."/>
            <person name="Pinto D."/>
            <person name="Vollmers J."/>
            <person name="Rivas-Marin E."/>
            <person name="Kohn T."/>
            <person name="Peeters S.H."/>
            <person name="Heuer A."/>
            <person name="Rast P."/>
            <person name="Oberbeckmann S."/>
            <person name="Bunk B."/>
            <person name="Jeske O."/>
            <person name="Meyerdierks A."/>
            <person name="Storesund J.E."/>
            <person name="Kallscheuer N."/>
            <person name="Luecker S."/>
            <person name="Lage O.M."/>
            <person name="Pohl T."/>
            <person name="Merkel B.J."/>
            <person name="Hornburger P."/>
            <person name="Mueller R.-W."/>
            <person name="Bruemmer F."/>
            <person name="Labrenz M."/>
            <person name="Spormann A.M."/>
            <person name="Op den Camp H."/>
            <person name="Overmann J."/>
            <person name="Amann R."/>
            <person name="Jetten M.S.M."/>
            <person name="Mascher T."/>
            <person name="Medema M.H."/>
            <person name="Devos D.P."/>
            <person name="Kaster A.-K."/>
            <person name="Ovreas L."/>
            <person name="Rohde M."/>
            <person name="Galperin M.Y."/>
            <person name="Jogler C."/>
        </authorList>
    </citation>
    <scope>NUCLEOTIDE SEQUENCE [LARGE SCALE GENOMIC DNA]</scope>
    <source>
        <strain evidence="3 4">HG66A1</strain>
    </source>
</reference>
<dbReference type="CDD" id="cd00371">
    <property type="entry name" value="HMA"/>
    <property type="match status" value="1"/>
</dbReference>
<dbReference type="InterPro" id="IPR036163">
    <property type="entry name" value="HMA_dom_sf"/>
</dbReference>
<dbReference type="RefSeq" id="WP_145190921.1">
    <property type="nucleotide sequence ID" value="NZ_CP036266.1"/>
</dbReference>
<accession>A0A517PVS7</accession>
<evidence type="ECO:0000313" key="3">
    <source>
        <dbReference type="EMBL" id="QDT23469.1"/>
    </source>
</evidence>
<dbReference type="EMBL" id="CP036266">
    <property type="protein sequence ID" value="QDT23469.1"/>
    <property type="molecule type" value="Genomic_DNA"/>
</dbReference>
<evidence type="ECO:0000259" key="2">
    <source>
        <dbReference type="PROSITE" id="PS50846"/>
    </source>
</evidence>
<keyword evidence="4" id="KW-1185">Reference proteome</keyword>